<protein>
    <recommendedName>
        <fullName evidence="4">DUF2269 family protein</fullName>
    </recommendedName>
</protein>
<evidence type="ECO:0000313" key="2">
    <source>
        <dbReference type="EMBL" id="MCD5315071.1"/>
    </source>
</evidence>
<feature type="transmembrane region" description="Helical" evidence="1">
    <location>
        <begin position="80"/>
        <end position="99"/>
    </location>
</feature>
<keyword evidence="3" id="KW-1185">Reference proteome</keyword>
<dbReference type="AlphaFoldDB" id="A0A9X1SWR2"/>
<feature type="transmembrane region" description="Helical" evidence="1">
    <location>
        <begin position="53"/>
        <end position="74"/>
    </location>
</feature>
<comment type="caution">
    <text evidence="2">The sequence shown here is derived from an EMBL/GenBank/DDBJ whole genome shotgun (WGS) entry which is preliminary data.</text>
</comment>
<keyword evidence="1" id="KW-0472">Membrane</keyword>
<accession>A0A9X1SWR2</accession>
<proteinExistence type="predicted"/>
<feature type="transmembrane region" description="Helical" evidence="1">
    <location>
        <begin position="6"/>
        <end position="32"/>
    </location>
</feature>
<name>A0A9X1SWR2_9ACTN</name>
<organism evidence="2 3">
    <name type="scientific">Kineosporia babensis</name>
    <dbReference type="NCBI Taxonomy" id="499548"/>
    <lineage>
        <taxon>Bacteria</taxon>
        <taxon>Bacillati</taxon>
        <taxon>Actinomycetota</taxon>
        <taxon>Actinomycetes</taxon>
        <taxon>Kineosporiales</taxon>
        <taxon>Kineosporiaceae</taxon>
        <taxon>Kineosporia</taxon>
    </lineage>
</organism>
<dbReference type="Proteomes" id="UP001138997">
    <property type="component" value="Unassembled WGS sequence"/>
</dbReference>
<evidence type="ECO:0008006" key="4">
    <source>
        <dbReference type="Google" id="ProtNLM"/>
    </source>
</evidence>
<evidence type="ECO:0000256" key="1">
    <source>
        <dbReference type="SAM" id="Phobius"/>
    </source>
</evidence>
<feature type="transmembrane region" description="Helical" evidence="1">
    <location>
        <begin position="120"/>
        <end position="140"/>
    </location>
</feature>
<keyword evidence="1" id="KW-0812">Transmembrane</keyword>
<sequence>MNDVYLFIHVATAIMFIGAVMVATSLFPRYAAADDAAEGGRAVAVAMHRITQLYGLLALICPAAGAILAVRYGILGETWIWLSIVLVAVAWLMLLLKIIPQQEKMLTAESAGLSKLRGQAAAFAGVFNLLWFVVLILMYARP</sequence>
<reference evidence="2" key="1">
    <citation type="submission" date="2021-11" db="EMBL/GenBank/DDBJ databases">
        <title>Streptomyces corallinus and Kineosporia corallina sp. nov., two new coral-derived marine actinobacteria.</title>
        <authorList>
            <person name="Buangrab K."/>
            <person name="Sutthacheep M."/>
            <person name="Yeemin T."/>
            <person name="Harunari E."/>
            <person name="Igarashi Y."/>
            <person name="Sripreechasak P."/>
            <person name="Kanchanasin P."/>
            <person name="Tanasupawat S."/>
            <person name="Phongsopitanun W."/>
        </authorList>
    </citation>
    <scope>NUCLEOTIDE SEQUENCE</scope>
    <source>
        <strain evidence="2">JCM 31032</strain>
    </source>
</reference>
<evidence type="ECO:0000313" key="3">
    <source>
        <dbReference type="Proteomes" id="UP001138997"/>
    </source>
</evidence>
<keyword evidence="1" id="KW-1133">Transmembrane helix</keyword>
<dbReference type="EMBL" id="JAJOMB010000020">
    <property type="protein sequence ID" value="MCD5315071.1"/>
    <property type="molecule type" value="Genomic_DNA"/>
</dbReference>
<gene>
    <name evidence="2" type="ORF">LR394_29615</name>
</gene>
<dbReference type="RefSeq" id="WP_231447877.1">
    <property type="nucleotide sequence ID" value="NZ_JAJOMB010000020.1"/>
</dbReference>